<organism evidence="1 2">
    <name type="scientific">Polaribacter cellanae</name>
    <dbReference type="NCBI Taxonomy" id="2818493"/>
    <lineage>
        <taxon>Bacteria</taxon>
        <taxon>Pseudomonadati</taxon>
        <taxon>Bacteroidota</taxon>
        <taxon>Flavobacteriia</taxon>
        <taxon>Flavobacteriales</taxon>
        <taxon>Flavobacteriaceae</taxon>
    </lineage>
</organism>
<evidence type="ECO:0000313" key="1">
    <source>
        <dbReference type="EMBL" id="QTE21794.1"/>
    </source>
</evidence>
<dbReference type="EMBL" id="CP071869">
    <property type="protein sequence ID" value="QTE21794.1"/>
    <property type="molecule type" value="Genomic_DNA"/>
</dbReference>
<dbReference type="RefSeq" id="WP_208077345.1">
    <property type="nucleotide sequence ID" value="NZ_CP071869.1"/>
</dbReference>
<accession>A0A975H6D5</accession>
<reference evidence="1 2" key="1">
    <citation type="submission" date="2021-03" db="EMBL/GenBank/DDBJ databases">
        <title>Complete genome of Polaribacter_sp.SM13.</title>
        <authorList>
            <person name="Jeong S.W."/>
            <person name="Bae J.W."/>
        </authorList>
    </citation>
    <scope>NUCLEOTIDE SEQUENCE [LARGE SCALE GENOMIC DNA]</scope>
    <source>
        <strain evidence="1 2">SM13</strain>
    </source>
</reference>
<sequence>MKKPQFYNINGIPSIEPKDDFWVANNGIDIAINANDITGDIDMNCIMLQHEIGNIIFEGINKLHSKQAGMQMWIPYAGIDGDLKVTKEQFEILINNYGKNEDLNKLLYYYDVSNLIGTFQNSVQETRTLFCQFYEELNTKTFMLAPNPIDLNGVMFASGRLVTSLFSKVNHLFISLYSQLDFLAKIAYEIENLPSNFESYPKLKSAKILFGDSKKTKMHELENTVFEKSIKNIKLIQTLRNEIVHNASFENIPKVFQHFENNIMIEKFIFLPDFDEDGIIKTFKSRKRFFGMDIKLNQILPELIFDLWKRQLETISILKKTVGNNVYKK</sequence>
<dbReference type="Proteomes" id="UP000663920">
    <property type="component" value="Chromosome"/>
</dbReference>
<proteinExistence type="predicted"/>
<gene>
    <name evidence="1" type="ORF">J3359_13350</name>
</gene>
<name>A0A975H6D5_9FLAO</name>
<protein>
    <submittedName>
        <fullName evidence="1">Uncharacterized protein</fullName>
    </submittedName>
</protein>
<dbReference type="AlphaFoldDB" id="A0A975H6D5"/>
<evidence type="ECO:0000313" key="2">
    <source>
        <dbReference type="Proteomes" id="UP000663920"/>
    </source>
</evidence>
<keyword evidence="2" id="KW-1185">Reference proteome</keyword>
<dbReference type="KEGG" id="pcea:J3359_13350"/>